<gene>
    <name evidence="4" type="ORF">QEH52_07255</name>
</gene>
<dbReference type="InterPro" id="IPR017850">
    <property type="entry name" value="Alkaline_phosphatase_core_sf"/>
</dbReference>
<keyword evidence="1" id="KW-0479">Metal-binding</keyword>
<dbReference type="EMBL" id="JARXHW010000012">
    <property type="protein sequence ID" value="MDQ8207299.1"/>
    <property type="molecule type" value="Genomic_DNA"/>
</dbReference>
<dbReference type="InterPro" id="IPR000917">
    <property type="entry name" value="Sulfatase_N"/>
</dbReference>
<dbReference type="Pfam" id="PF00884">
    <property type="entry name" value="Sulfatase"/>
    <property type="match status" value="1"/>
</dbReference>
<comment type="caution">
    <text evidence="4">The sequence shown here is derived from an EMBL/GenBank/DDBJ whole genome shotgun (WGS) entry which is preliminary data.</text>
</comment>
<feature type="domain" description="Sulfatase N-terminal" evidence="3">
    <location>
        <begin position="5"/>
        <end position="352"/>
    </location>
</feature>
<proteinExistence type="predicted"/>
<dbReference type="RefSeq" id="WP_308949433.1">
    <property type="nucleotide sequence ID" value="NZ_JARXHW010000012.1"/>
</dbReference>
<dbReference type="SUPFAM" id="SSF53649">
    <property type="entry name" value="Alkaline phosphatase-like"/>
    <property type="match status" value="1"/>
</dbReference>
<dbReference type="Gene3D" id="3.40.720.10">
    <property type="entry name" value="Alkaline Phosphatase, subunit A"/>
    <property type="match status" value="1"/>
</dbReference>
<reference evidence="4 5" key="1">
    <citation type="submission" date="2023-04" db="EMBL/GenBank/DDBJ databases">
        <title>A novel bacteria isolated from coastal sediment.</title>
        <authorList>
            <person name="Liu X.-J."/>
            <person name="Du Z.-J."/>
        </authorList>
    </citation>
    <scope>NUCLEOTIDE SEQUENCE [LARGE SCALE GENOMIC DNA]</scope>
    <source>
        <strain evidence="4 5">SDUM461003</strain>
    </source>
</reference>
<keyword evidence="5" id="KW-1185">Reference proteome</keyword>
<protein>
    <submittedName>
        <fullName evidence="4">Sulfatase-like hydrolase/transferase</fullName>
    </submittedName>
</protein>
<keyword evidence="2" id="KW-0378">Hydrolase</keyword>
<evidence type="ECO:0000259" key="3">
    <source>
        <dbReference type="Pfam" id="PF00884"/>
    </source>
</evidence>
<dbReference type="Proteomes" id="UP001225316">
    <property type="component" value="Unassembled WGS sequence"/>
</dbReference>
<evidence type="ECO:0000256" key="1">
    <source>
        <dbReference type="ARBA" id="ARBA00022723"/>
    </source>
</evidence>
<dbReference type="PANTHER" id="PTHR45953">
    <property type="entry name" value="IDURONATE 2-SULFATASE"/>
    <property type="match status" value="1"/>
</dbReference>
<organism evidence="4 5">
    <name type="scientific">Thalassobacterium maritimum</name>
    <dbReference type="NCBI Taxonomy" id="3041265"/>
    <lineage>
        <taxon>Bacteria</taxon>
        <taxon>Pseudomonadati</taxon>
        <taxon>Verrucomicrobiota</taxon>
        <taxon>Opitutia</taxon>
        <taxon>Puniceicoccales</taxon>
        <taxon>Coraliomargaritaceae</taxon>
        <taxon>Thalassobacterium</taxon>
    </lineage>
</organism>
<evidence type="ECO:0000313" key="4">
    <source>
        <dbReference type="EMBL" id="MDQ8207299.1"/>
    </source>
</evidence>
<evidence type="ECO:0000313" key="5">
    <source>
        <dbReference type="Proteomes" id="UP001225316"/>
    </source>
</evidence>
<accession>A0ABU1AT18</accession>
<name>A0ABU1AT18_9BACT</name>
<dbReference type="PANTHER" id="PTHR45953:SF1">
    <property type="entry name" value="IDURONATE 2-SULFATASE"/>
    <property type="match status" value="1"/>
</dbReference>
<evidence type="ECO:0000256" key="2">
    <source>
        <dbReference type="ARBA" id="ARBA00022801"/>
    </source>
</evidence>
<sequence>MKQRPNILFLMSDEHRADVAGFAGNKVVRTPVLDELARTGVVFTNAYTPAPICVPARQCLASGQLPKTCGCEGWTDLQPGYRTFAREFSRYAYNTCCSGKLHHMGQDQMMGWRERIAADTHIDDKYVDDPIAEEFERYSKAPGTGKWSNQREVEESRPVYNHEGPYQFQDRMAVEAGIHYLERYFKDPLYQRPQSHRPLLFKLSLVQPHYPYFTDPERFEYYHDRVPIYSEEPCDHPVLSLSQLNKPVNVNDADIRRATACYYSMIDQVDCHYGKVLDKLKALGEDLDDWIIIYTSDHGEMLGQHGIWEKTRFYEASVKVPLIIRWPKGFEGGRSIDANVNLCDLFATLCELCEIEVPDGLDSRSLVPLLQGGPCDWSNETVSQVYRGDHYVMIKQDALKYQYYGEKFPEVLFDLSVDPGETCNYAEDPEYREAMQQFRQRLSELGYGPQADPNYLNAGYHAPGKVGSG</sequence>